<reference evidence="2" key="1">
    <citation type="journal article" date="2020" name="Nature">
        <title>Giant virus diversity and host interactions through global metagenomics.</title>
        <authorList>
            <person name="Schulz F."/>
            <person name="Roux S."/>
            <person name="Paez-Espino D."/>
            <person name="Jungbluth S."/>
            <person name="Walsh D.A."/>
            <person name="Denef V.J."/>
            <person name="McMahon K.D."/>
            <person name="Konstantinidis K.T."/>
            <person name="Eloe-Fadrosh E.A."/>
            <person name="Kyrpides N.C."/>
            <person name="Woyke T."/>
        </authorList>
    </citation>
    <scope>NUCLEOTIDE SEQUENCE</scope>
    <source>
        <strain evidence="2">GVMAG-M-3300023174-111</strain>
    </source>
</reference>
<organism evidence="2">
    <name type="scientific">viral metagenome</name>
    <dbReference type="NCBI Taxonomy" id="1070528"/>
    <lineage>
        <taxon>unclassified sequences</taxon>
        <taxon>metagenomes</taxon>
        <taxon>organismal metagenomes</taxon>
    </lineage>
</organism>
<feature type="transmembrane region" description="Helical" evidence="1">
    <location>
        <begin position="12"/>
        <end position="30"/>
    </location>
</feature>
<accession>A0A6C0D333</accession>
<keyword evidence="1" id="KW-1133">Transmembrane helix</keyword>
<name>A0A6C0D333_9ZZZZ</name>
<dbReference type="EMBL" id="MN739530">
    <property type="protein sequence ID" value="QHT10863.1"/>
    <property type="molecule type" value="Genomic_DNA"/>
</dbReference>
<keyword evidence="1" id="KW-0812">Transmembrane</keyword>
<keyword evidence="1" id="KW-0472">Membrane</keyword>
<evidence type="ECO:0000313" key="2">
    <source>
        <dbReference type="EMBL" id="QHT10863.1"/>
    </source>
</evidence>
<dbReference type="AlphaFoldDB" id="A0A6C0D333"/>
<sequence>MYNINMLHNWKLRHIVLIVLLLAVLFYNLVTMSQFREGITAEEIKDTAASKAKATVAANQPQPDVQQKQINVELQDTATYNECIKNPAPPPPAPVSQFGYGYGNQVVEDKHYNTGYKALLPFKNTFIQLNPNMSYYISGTSEGAPSQDARIQSFSITNKNPINAADCDNPDNINAKSAPIPATSPTNVTIPIETGKFNGFIVVAPSTSSLFPPNFTLTITNNNNLQIQLYGQYASGMSNVKQVPNNKPVTPKTISKSGFSEEVYDASDNVIKIAGVNLGIEPLVIASAGSINDMNNNNIGQVSATNNTIVVNCTNSANITGIIIYLGHPYVS</sequence>
<proteinExistence type="predicted"/>
<protein>
    <submittedName>
        <fullName evidence="2">Uncharacterized protein</fullName>
    </submittedName>
</protein>
<evidence type="ECO:0000256" key="1">
    <source>
        <dbReference type="SAM" id="Phobius"/>
    </source>
</evidence>